<evidence type="ECO:0000313" key="2">
    <source>
        <dbReference type="Proteomes" id="UP000765509"/>
    </source>
</evidence>
<dbReference type="EMBL" id="AVOT02004385">
    <property type="protein sequence ID" value="MBW0476211.1"/>
    <property type="molecule type" value="Genomic_DNA"/>
</dbReference>
<gene>
    <name evidence="1" type="ORF">O181_015926</name>
</gene>
<reference evidence="1" key="1">
    <citation type="submission" date="2021-03" db="EMBL/GenBank/DDBJ databases">
        <title>Draft genome sequence of rust myrtle Austropuccinia psidii MF-1, a brazilian biotype.</title>
        <authorList>
            <person name="Quecine M.C."/>
            <person name="Pachon D.M.R."/>
            <person name="Bonatelli M.L."/>
            <person name="Correr F.H."/>
            <person name="Franceschini L.M."/>
            <person name="Leite T.F."/>
            <person name="Margarido G.R.A."/>
            <person name="Almeida C.A."/>
            <person name="Ferrarezi J.A."/>
            <person name="Labate C.A."/>
        </authorList>
    </citation>
    <scope>NUCLEOTIDE SEQUENCE</scope>
    <source>
        <strain evidence="1">MF-1</strain>
    </source>
</reference>
<keyword evidence="2" id="KW-1185">Reference proteome</keyword>
<name>A0A9Q3C4N2_9BASI</name>
<evidence type="ECO:0000313" key="1">
    <source>
        <dbReference type="EMBL" id="MBW0476211.1"/>
    </source>
</evidence>
<evidence type="ECO:0008006" key="3">
    <source>
        <dbReference type="Google" id="ProtNLM"/>
    </source>
</evidence>
<dbReference type="OrthoDB" id="2507422at2759"/>
<sequence>MAYIQGTTTKMTVFIDNDQQPLIIYSGAHLSIVARNYLDHHFPTWEKQLLPTKEKNFKSTSGKMTYIGKIIKEIIIPHRKGNIRLNQEFVVLEDAHIQGSLLGTDYQRIYGIDIYNSKNRHITIGTNK</sequence>
<protein>
    <recommendedName>
        <fullName evidence="3">Aspartyl protease</fullName>
    </recommendedName>
</protein>
<proteinExistence type="predicted"/>
<dbReference type="Proteomes" id="UP000765509">
    <property type="component" value="Unassembled WGS sequence"/>
</dbReference>
<accession>A0A9Q3C4N2</accession>
<dbReference type="AlphaFoldDB" id="A0A9Q3C4N2"/>
<comment type="caution">
    <text evidence="1">The sequence shown here is derived from an EMBL/GenBank/DDBJ whole genome shotgun (WGS) entry which is preliminary data.</text>
</comment>
<organism evidence="1 2">
    <name type="scientific">Austropuccinia psidii MF-1</name>
    <dbReference type="NCBI Taxonomy" id="1389203"/>
    <lineage>
        <taxon>Eukaryota</taxon>
        <taxon>Fungi</taxon>
        <taxon>Dikarya</taxon>
        <taxon>Basidiomycota</taxon>
        <taxon>Pucciniomycotina</taxon>
        <taxon>Pucciniomycetes</taxon>
        <taxon>Pucciniales</taxon>
        <taxon>Sphaerophragmiaceae</taxon>
        <taxon>Austropuccinia</taxon>
    </lineage>
</organism>